<protein>
    <recommendedName>
        <fullName evidence="6">Thioesterase</fullName>
    </recommendedName>
</protein>
<reference evidence="4" key="1">
    <citation type="submission" date="2023-04" db="EMBL/GenBank/DDBJ databases">
        <title>Colletotrichum limetticola genome sequence.</title>
        <authorList>
            <person name="Baroncelli R."/>
        </authorList>
    </citation>
    <scope>NUCLEOTIDE SEQUENCE</scope>
    <source>
        <strain evidence="4">KLA-Anderson</strain>
    </source>
</reference>
<comment type="pathway">
    <text evidence="1">Mycotoxin biosynthesis.</text>
</comment>
<comment type="caution">
    <text evidence="4">The sequence shown here is derived from an EMBL/GenBank/DDBJ whole genome shotgun (WGS) entry which is preliminary data.</text>
</comment>
<keyword evidence="3" id="KW-0472">Membrane</keyword>
<gene>
    <name evidence="4" type="ORF">CLIM01_01574</name>
</gene>
<organism evidence="4 5">
    <name type="scientific">Colletotrichum limetticola</name>
    <dbReference type="NCBI Taxonomy" id="1209924"/>
    <lineage>
        <taxon>Eukaryota</taxon>
        <taxon>Fungi</taxon>
        <taxon>Dikarya</taxon>
        <taxon>Ascomycota</taxon>
        <taxon>Pezizomycotina</taxon>
        <taxon>Sordariomycetes</taxon>
        <taxon>Hypocreomycetidae</taxon>
        <taxon>Glomerellales</taxon>
        <taxon>Glomerellaceae</taxon>
        <taxon>Colletotrichum</taxon>
        <taxon>Colletotrichum acutatum species complex</taxon>
    </lineage>
</organism>
<proteinExistence type="inferred from homology"/>
<evidence type="ECO:0000256" key="2">
    <source>
        <dbReference type="ARBA" id="ARBA00035112"/>
    </source>
</evidence>
<dbReference type="Pfam" id="PF11807">
    <property type="entry name" value="UstYa"/>
    <property type="match status" value="1"/>
</dbReference>
<dbReference type="EMBL" id="JARUPT010000026">
    <property type="protein sequence ID" value="KAK0381110.1"/>
    <property type="molecule type" value="Genomic_DNA"/>
</dbReference>
<evidence type="ECO:0000256" key="3">
    <source>
        <dbReference type="SAM" id="Phobius"/>
    </source>
</evidence>
<dbReference type="Proteomes" id="UP001169217">
    <property type="component" value="Unassembled WGS sequence"/>
</dbReference>
<sequence length="313" mass="35592">MGKNVTFAGNMRKAAKYDVLEGGENLDDDKLESLGGMDLDHSGPCGNSPTFPDEWNRDRVLWDQRLRKIRRVAWAEGILLIILLGYIVLLNIGTAWPREEVTPLGVDPSGFVPPEIGQPVKWAKYDDESDPHYFKPDVFESLENVQAAARDFKMLHNGSLTLRCLIRCTASNVRINGKYSTYMDFDNKQQPLPAYVTRKGSELYSIRAFHQMHCISIIFEDIGYRVNNKTSKWETGHVIHCLNTVRSAITCLADATPISYVHGMGVGHTTDDQQSHCRDFFALREWAHDPARAVKWVNFAPEDEKDKYEEIVD</sequence>
<keyword evidence="3" id="KW-1133">Transmembrane helix</keyword>
<comment type="similarity">
    <text evidence="2">Belongs to the ustYa family.</text>
</comment>
<keyword evidence="5" id="KW-1185">Reference proteome</keyword>
<evidence type="ECO:0000313" key="4">
    <source>
        <dbReference type="EMBL" id="KAK0381110.1"/>
    </source>
</evidence>
<evidence type="ECO:0000256" key="1">
    <source>
        <dbReference type="ARBA" id="ARBA00004685"/>
    </source>
</evidence>
<dbReference type="InterPro" id="IPR021765">
    <property type="entry name" value="UstYa-like"/>
</dbReference>
<name>A0ABQ9QBC6_9PEZI</name>
<dbReference type="PANTHER" id="PTHR33365:SF4">
    <property type="entry name" value="CYCLOCHLOROTINE BIOSYNTHESIS PROTEIN O"/>
    <property type="match status" value="1"/>
</dbReference>
<keyword evidence="3" id="KW-0812">Transmembrane</keyword>
<accession>A0ABQ9QBC6</accession>
<evidence type="ECO:0008006" key="6">
    <source>
        <dbReference type="Google" id="ProtNLM"/>
    </source>
</evidence>
<feature type="transmembrane region" description="Helical" evidence="3">
    <location>
        <begin position="72"/>
        <end position="96"/>
    </location>
</feature>
<evidence type="ECO:0000313" key="5">
    <source>
        <dbReference type="Proteomes" id="UP001169217"/>
    </source>
</evidence>
<dbReference type="PANTHER" id="PTHR33365">
    <property type="entry name" value="YALI0B05434P"/>
    <property type="match status" value="1"/>
</dbReference>